<dbReference type="Pfam" id="PF01381">
    <property type="entry name" value="HTH_3"/>
    <property type="match status" value="1"/>
</dbReference>
<organism evidence="2 3">
    <name type="scientific">Dellaglioa algida DSM 15638</name>
    <dbReference type="NCBI Taxonomy" id="1423719"/>
    <lineage>
        <taxon>Bacteria</taxon>
        <taxon>Bacillati</taxon>
        <taxon>Bacillota</taxon>
        <taxon>Bacilli</taxon>
        <taxon>Lactobacillales</taxon>
        <taxon>Lactobacillaceae</taxon>
        <taxon>Dellaglioa</taxon>
    </lineage>
</organism>
<dbReference type="AlphaFoldDB" id="A0A0R1HJF4"/>
<dbReference type="PANTHER" id="PTHR37038">
    <property type="entry name" value="TRANSCRIPTIONAL REGULATOR-RELATED"/>
    <property type="match status" value="1"/>
</dbReference>
<dbReference type="Gene3D" id="1.25.40.10">
    <property type="entry name" value="Tetratricopeptide repeat domain"/>
    <property type="match status" value="1"/>
</dbReference>
<name>A0A0R1HJF4_9LACO</name>
<comment type="caution">
    <text evidence="2">The sequence shown here is derived from an EMBL/GenBank/DDBJ whole genome shotgun (WGS) entry which is preliminary data.</text>
</comment>
<dbReference type="STRING" id="1423719.FC66_GL001276"/>
<sequence length="276" mass="31911">MIVLITIGSILKETRKKQHLTQKEVSQDICAQSMLSAIETNKYMPNAQLLIHLCQKLSIDLDQISLLKNFDISSETQFNNRVDRLCNQHCYNELLQFLNEKSIIDDLKTDKQLQAYYYYVGVASLHTETNTANAEKAIKLSLASGKNSLQGTLSRLGTIFLAFIYAKHHLKTTTQTYIDQTFENFANLFYEENQNILFYLTSLIYFELADYTTSLNWIDKTITFATEHNSHYMLANSFYLMAQIAKKSEDDDKLLEATQNQKLLTNLFSEKIYKNI</sequence>
<dbReference type="InterPro" id="IPR010982">
    <property type="entry name" value="Lambda_DNA-bd_dom_sf"/>
</dbReference>
<dbReference type="Proteomes" id="UP000051450">
    <property type="component" value="Unassembled WGS sequence"/>
</dbReference>
<dbReference type="PANTHER" id="PTHR37038:SF14">
    <property type="entry name" value="TRANSCRIPTIONAL ACTIVATOR"/>
    <property type="match status" value="1"/>
</dbReference>
<proteinExistence type="predicted"/>
<accession>A0A0R1HJF4</accession>
<evidence type="ECO:0000313" key="3">
    <source>
        <dbReference type="Proteomes" id="UP000051450"/>
    </source>
</evidence>
<evidence type="ECO:0000313" key="2">
    <source>
        <dbReference type="EMBL" id="KRK45625.1"/>
    </source>
</evidence>
<protein>
    <recommendedName>
        <fullName evidence="1">HTH cro/C1-type domain-containing protein</fullName>
    </recommendedName>
</protein>
<dbReference type="GO" id="GO:0003677">
    <property type="term" value="F:DNA binding"/>
    <property type="evidence" value="ECO:0007669"/>
    <property type="project" value="InterPro"/>
</dbReference>
<dbReference type="SMART" id="SM00530">
    <property type="entry name" value="HTH_XRE"/>
    <property type="match status" value="1"/>
</dbReference>
<dbReference type="InterPro" id="IPR053163">
    <property type="entry name" value="HTH-type_regulator_Rgg"/>
</dbReference>
<feature type="domain" description="HTH cro/C1-type" evidence="1">
    <location>
        <begin position="11"/>
        <end position="64"/>
    </location>
</feature>
<dbReference type="EMBL" id="AZDI01000006">
    <property type="protein sequence ID" value="KRK45625.1"/>
    <property type="molecule type" value="Genomic_DNA"/>
</dbReference>
<dbReference type="InterPro" id="IPR011990">
    <property type="entry name" value="TPR-like_helical_dom_sf"/>
</dbReference>
<dbReference type="PROSITE" id="PS50943">
    <property type="entry name" value="HTH_CROC1"/>
    <property type="match status" value="1"/>
</dbReference>
<dbReference type="InterPro" id="IPR001387">
    <property type="entry name" value="Cro/C1-type_HTH"/>
</dbReference>
<keyword evidence="3" id="KW-1185">Reference proteome</keyword>
<dbReference type="CDD" id="cd00093">
    <property type="entry name" value="HTH_XRE"/>
    <property type="match status" value="1"/>
</dbReference>
<dbReference type="PATRIC" id="fig|1423719.4.peg.1297"/>
<evidence type="ECO:0000259" key="1">
    <source>
        <dbReference type="PROSITE" id="PS50943"/>
    </source>
</evidence>
<gene>
    <name evidence="2" type="ORF">FC66_GL001276</name>
</gene>
<dbReference type="SUPFAM" id="SSF47413">
    <property type="entry name" value="lambda repressor-like DNA-binding domains"/>
    <property type="match status" value="1"/>
</dbReference>
<reference evidence="2 3" key="1">
    <citation type="journal article" date="2015" name="Genome Announc.">
        <title>Expanding the biotechnology potential of lactobacilli through comparative genomics of 213 strains and associated genera.</title>
        <authorList>
            <person name="Sun Z."/>
            <person name="Harris H.M."/>
            <person name="McCann A."/>
            <person name="Guo C."/>
            <person name="Argimon S."/>
            <person name="Zhang W."/>
            <person name="Yang X."/>
            <person name="Jeffery I.B."/>
            <person name="Cooney J.C."/>
            <person name="Kagawa T.F."/>
            <person name="Liu W."/>
            <person name="Song Y."/>
            <person name="Salvetti E."/>
            <person name="Wrobel A."/>
            <person name="Rasinkangas P."/>
            <person name="Parkhill J."/>
            <person name="Rea M.C."/>
            <person name="O'Sullivan O."/>
            <person name="Ritari J."/>
            <person name="Douillard F.P."/>
            <person name="Paul Ross R."/>
            <person name="Yang R."/>
            <person name="Briner A.E."/>
            <person name="Felis G.E."/>
            <person name="de Vos W.M."/>
            <person name="Barrangou R."/>
            <person name="Klaenhammer T.R."/>
            <person name="Caufield P.W."/>
            <person name="Cui Y."/>
            <person name="Zhang H."/>
            <person name="O'Toole P.W."/>
        </authorList>
    </citation>
    <scope>NUCLEOTIDE SEQUENCE [LARGE SCALE GENOMIC DNA]</scope>
    <source>
        <strain evidence="2 3">DSM 15638</strain>
    </source>
</reference>